<comment type="caution">
    <text evidence="1">The sequence shown here is derived from an EMBL/GenBank/DDBJ whole genome shotgun (WGS) entry which is preliminary data.</text>
</comment>
<evidence type="ECO:0000313" key="2">
    <source>
        <dbReference type="Proteomes" id="UP000266861"/>
    </source>
</evidence>
<proteinExistence type="predicted"/>
<evidence type="ECO:0000313" key="1">
    <source>
        <dbReference type="EMBL" id="RHZ43912.1"/>
    </source>
</evidence>
<accession>A0A397FYR8</accession>
<reference evidence="1 2" key="1">
    <citation type="submission" date="2018-08" db="EMBL/GenBank/DDBJ databases">
        <title>Genome and evolution of the arbuscular mycorrhizal fungus Diversispora epigaea (formerly Glomus versiforme) and its bacterial endosymbionts.</title>
        <authorList>
            <person name="Sun X."/>
            <person name="Fei Z."/>
            <person name="Harrison M."/>
        </authorList>
    </citation>
    <scope>NUCLEOTIDE SEQUENCE [LARGE SCALE GENOMIC DNA]</scope>
    <source>
        <strain evidence="1 2">IT104</strain>
    </source>
</reference>
<dbReference type="EMBL" id="PQFF01000608">
    <property type="protein sequence ID" value="RHZ43912.1"/>
    <property type="molecule type" value="Genomic_DNA"/>
</dbReference>
<dbReference type="Proteomes" id="UP000266861">
    <property type="component" value="Unassembled WGS sequence"/>
</dbReference>
<protein>
    <submittedName>
        <fullName evidence="1">Uncharacterized protein</fullName>
    </submittedName>
</protein>
<sequence length="92" mass="10424">MRCRRTTSEIKQLDAEDITEVSLRGGRTADHSKNMKIETRQKCPHRLIRSLHGGIGADQSKICAYWPKPSFSTKHQSASVAMQPFTDVVYHP</sequence>
<organism evidence="1 2">
    <name type="scientific">Diversispora epigaea</name>
    <dbReference type="NCBI Taxonomy" id="1348612"/>
    <lineage>
        <taxon>Eukaryota</taxon>
        <taxon>Fungi</taxon>
        <taxon>Fungi incertae sedis</taxon>
        <taxon>Mucoromycota</taxon>
        <taxon>Glomeromycotina</taxon>
        <taxon>Glomeromycetes</taxon>
        <taxon>Diversisporales</taxon>
        <taxon>Diversisporaceae</taxon>
        <taxon>Diversispora</taxon>
    </lineage>
</organism>
<name>A0A397FYR8_9GLOM</name>
<gene>
    <name evidence="1" type="ORF">Glove_804g14</name>
</gene>
<keyword evidence="2" id="KW-1185">Reference proteome</keyword>
<dbReference type="AlphaFoldDB" id="A0A397FYR8"/>